<evidence type="ECO:0000259" key="2">
    <source>
        <dbReference type="Pfam" id="PF22980"/>
    </source>
</evidence>
<dbReference type="InterPro" id="IPR054505">
    <property type="entry name" value="Myb_DNA-bind_8"/>
</dbReference>
<dbReference type="AlphaFoldDB" id="A0A194V7M6"/>
<reference evidence="4" key="1">
    <citation type="submission" date="2014-12" db="EMBL/GenBank/DDBJ databases">
        <title>Genome Sequence of Valsa Canker Pathogens Uncovers a Specific Adaption of Colonization on Woody Bark.</title>
        <authorList>
            <person name="Yin Z."/>
            <person name="Liu H."/>
            <person name="Gao X."/>
            <person name="Li Z."/>
            <person name="Song N."/>
            <person name="Ke X."/>
            <person name="Dai Q."/>
            <person name="Wu Y."/>
            <person name="Sun Y."/>
            <person name="Xu J.-R."/>
            <person name="Kang Z.K."/>
            <person name="Wang L."/>
            <person name="Huang L."/>
        </authorList>
    </citation>
    <scope>NUCLEOTIDE SEQUENCE [LARGE SCALE GENOMIC DNA]</scope>
    <source>
        <strain evidence="4">SXYL134</strain>
    </source>
</reference>
<proteinExistence type="predicted"/>
<organism evidence="3 4">
    <name type="scientific">Cytospora mali</name>
    <name type="common">Apple Valsa canker fungus</name>
    <name type="synonym">Valsa mali</name>
    <dbReference type="NCBI Taxonomy" id="578113"/>
    <lineage>
        <taxon>Eukaryota</taxon>
        <taxon>Fungi</taxon>
        <taxon>Dikarya</taxon>
        <taxon>Ascomycota</taxon>
        <taxon>Pezizomycotina</taxon>
        <taxon>Sordariomycetes</taxon>
        <taxon>Sordariomycetidae</taxon>
        <taxon>Diaporthales</taxon>
        <taxon>Cytosporaceae</taxon>
        <taxon>Cytospora</taxon>
    </lineage>
</organism>
<dbReference type="Pfam" id="PF22980">
    <property type="entry name" value="Myb_DNA-bind_8"/>
    <property type="match status" value="1"/>
</dbReference>
<feature type="compositionally biased region" description="Polar residues" evidence="1">
    <location>
        <begin position="149"/>
        <end position="192"/>
    </location>
</feature>
<feature type="region of interest" description="Disordered" evidence="1">
    <location>
        <begin position="1"/>
        <end position="40"/>
    </location>
</feature>
<accession>A0A194V7M6</accession>
<keyword evidence="4" id="KW-1185">Reference proteome</keyword>
<evidence type="ECO:0000313" key="4">
    <source>
        <dbReference type="Proteomes" id="UP000078576"/>
    </source>
</evidence>
<protein>
    <recommendedName>
        <fullName evidence="2">Myb-like DNA-binding domain-containing protein</fullName>
    </recommendedName>
</protein>
<evidence type="ECO:0000313" key="3">
    <source>
        <dbReference type="EMBL" id="KUI59903.1"/>
    </source>
</evidence>
<feature type="region of interest" description="Disordered" evidence="1">
    <location>
        <begin position="114"/>
        <end position="236"/>
    </location>
</feature>
<feature type="compositionally biased region" description="Polar residues" evidence="1">
    <location>
        <begin position="1"/>
        <end position="18"/>
    </location>
</feature>
<sequence>MASYENNTTPKSSTSTLGFTDPMVDEPNIEGSQVTGTKVHRTKTPKRNVCSKPTISLELSQVESRLFFNMIRFNSRHDQIDWEKVAEHCNLKNAITAKVRFRQVLTKHGLEDLIPRNNGAVGCGRGKRGRKADKEAGNAIANQDDDDGQSNPSPEQQGNGTTDSPFNFNDPQSPTPKLQAQFQTPQFGNGTEPQPGFMTPLTNSDDFSPLFIAPGTQQQEQQEHHQGQQHHARQELEAAVAAAAAAGLDVGDSPVNTNYYNPNLVQDMDPIAASSNSGTNLSMQPIAEQLQGGREQDLEPQLDVMQFHAQSGDLGGYQMGDLGGTGDMGDTGGIGVKSNANANANDQYAQMNQAYAANNYTSHRPTITIEDPRPFDKDPDVAMAFQGNGKWRIQSKYDI</sequence>
<gene>
    <name evidence="3" type="ORF">VP1G_07127</name>
</gene>
<feature type="compositionally biased region" description="Basic and acidic residues" evidence="1">
    <location>
        <begin position="221"/>
        <end position="236"/>
    </location>
</feature>
<dbReference type="EMBL" id="KN714739">
    <property type="protein sequence ID" value="KUI59903.1"/>
    <property type="molecule type" value="Genomic_DNA"/>
</dbReference>
<dbReference type="STRING" id="694573.A0A194V7M6"/>
<evidence type="ECO:0000256" key="1">
    <source>
        <dbReference type="SAM" id="MobiDB-lite"/>
    </source>
</evidence>
<name>A0A194V7M6_CYTMA</name>
<dbReference type="Proteomes" id="UP000078576">
    <property type="component" value="Unassembled WGS sequence"/>
</dbReference>
<dbReference type="OrthoDB" id="5403747at2759"/>
<feature type="domain" description="Myb-like DNA-binding" evidence="2">
    <location>
        <begin position="74"/>
        <end position="109"/>
    </location>
</feature>